<sequence>MRNLALQFLCFVLASLSASAAKPNIIVILADDLGYGDVSYHGTLKETTTPHIDSIAQSGAWFQNGYSAAPVCGPSRAGLLSGRYQQRFGYYDNIGPFTLNKDVEAGLPLSQKLIPEILVKEGYATGMVGKWHDGDQHKFWPYNRGFQEFYGFNNGAINNWVLKGENHTVDEWGAVHRENKRVENSGEYMTEAFGREAVEFIDRHKTEPFFLYLSFNAVHGPLQAPKSYTNQFKHIKPENRALCLAMLKSMDDNIGLVLEKLRKEGLEENTIIFFTSDNGGKLKGNYSFNGKYRGEKNTVFDGGLHVPYAVQWKAQIPAQTKALEAPVHSIDLAHTIFAAAGVEIKDEYKLDGRNLLPYLKNQSDFDDRNLYWANNANIAIRDNKWKYLKQAGKTYLFNLEEDPYESNNLVSQYPEKAQDMQKRHDAWQANNAPQLFGWNPNNCKYNAGYRGRMGGEHGKNKKRKK</sequence>
<dbReference type="eggNOG" id="COG3119">
    <property type="taxonomic scope" value="Bacteria"/>
</dbReference>
<evidence type="ECO:0000256" key="1">
    <source>
        <dbReference type="ARBA" id="ARBA00008779"/>
    </source>
</evidence>
<dbReference type="AlphaFoldDB" id="A6DKP3"/>
<dbReference type="Gene3D" id="3.30.1120.10">
    <property type="match status" value="1"/>
</dbReference>
<dbReference type="PANTHER" id="PTHR42693">
    <property type="entry name" value="ARYLSULFATASE FAMILY MEMBER"/>
    <property type="match status" value="1"/>
</dbReference>
<name>A6DKP3_9BACT</name>
<feature type="chain" id="PRO_5002694480" evidence="5">
    <location>
        <begin position="21"/>
        <end position="465"/>
    </location>
</feature>
<evidence type="ECO:0000313" key="7">
    <source>
        <dbReference type="EMBL" id="EDM27941.1"/>
    </source>
</evidence>
<proteinExistence type="inferred from homology"/>
<evidence type="ECO:0000256" key="5">
    <source>
        <dbReference type="SAM" id="SignalP"/>
    </source>
</evidence>
<evidence type="ECO:0000259" key="6">
    <source>
        <dbReference type="Pfam" id="PF00884"/>
    </source>
</evidence>
<dbReference type="GO" id="GO:0046872">
    <property type="term" value="F:metal ion binding"/>
    <property type="evidence" value="ECO:0007669"/>
    <property type="project" value="UniProtKB-KW"/>
</dbReference>
<dbReference type="RefSeq" id="WP_007278455.1">
    <property type="nucleotide sequence ID" value="NZ_ABCK01000007.1"/>
</dbReference>
<dbReference type="InterPro" id="IPR017850">
    <property type="entry name" value="Alkaline_phosphatase_core_sf"/>
</dbReference>
<protein>
    <submittedName>
        <fullName evidence="7">N-acetylgalactosamine 6-sulfatase (GALNS)</fullName>
    </submittedName>
</protein>
<dbReference type="InterPro" id="IPR050738">
    <property type="entry name" value="Sulfatase"/>
</dbReference>
<feature type="signal peptide" evidence="5">
    <location>
        <begin position="1"/>
        <end position="20"/>
    </location>
</feature>
<dbReference type="OrthoDB" id="9803751at2"/>
<dbReference type="PANTHER" id="PTHR42693:SF53">
    <property type="entry name" value="ENDO-4-O-SULFATASE"/>
    <property type="match status" value="1"/>
</dbReference>
<dbReference type="PROSITE" id="PS00149">
    <property type="entry name" value="SULFATASE_2"/>
    <property type="match status" value="1"/>
</dbReference>
<keyword evidence="8" id="KW-1185">Reference proteome</keyword>
<accession>A6DKP3</accession>
<reference evidence="7 8" key="1">
    <citation type="journal article" date="2010" name="J. Bacteriol.">
        <title>Genome sequence of Lentisphaera araneosa HTCC2155T, the type species of the order Lentisphaerales in the phylum Lentisphaerae.</title>
        <authorList>
            <person name="Thrash J.C."/>
            <person name="Cho J.C."/>
            <person name="Vergin K.L."/>
            <person name="Morris R.M."/>
            <person name="Giovannoni S.J."/>
        </authorList>
    </citation>
    <scope>NUCLEOTIDE SEQUENCE [LARGE SCALE GENOMIC DNA]</scope>
    <source>
        <strain evidence="7 8">HTCC2155</strain>
    </source>
</reference>
<dbReference type="GO" id="GO:0004065">
    <property type="term" value="F:arylsulfatase activity"/>
    <property type="evidence" value="ECO:0007669"/>
    <property type="project" value="TreeGrafter"/>
</dbReference>
<dbReference type="Gene3D" id="3.40.720.10">
    <property type="entry name" value="Alkaline Phosphatase, subunit A"/>
    <property type="match status" value="1"/>
</dbReference>
<dbReference type="SUPFAM" id="SSF53649">
    <property type="entry name" value="Alkaline phosphatase-like"/>
    <property type="match status" value="1"/>
</dbReference>
<evidence type="ECO:0000256" key="2">
    <source>
        <dbReference type="ARBA" id="ARBA00022723"/>
    </source>
</evidence>
<keyword evidence="4" id="KW-0106">Calcium</keyword>
<feature type="domain" description="Sulfatase N-terminal" evidence="6">
    <location>
        <begin position="23"/>
        <end position="342"/>
    </location>
</feature>
<keyword evidence="3" id="KW-0378">Hydrolase</keyword>
<dbReference type="Proteomes" id="UP000004947">
    <property type="component" value="Unassembled WGS sequence"/>
</dbReference>
<organism evidence="7 8">
    <name type="scientific">Lentisphaera araneosa HTCC2155</name>
    <dbReference type="NCBI Taxonomy" id="313628"/>
    <lineage>
        <taxon>Bacteria</taxon>
        <taxon>Pseudomonadati</taxon>
        <taxon>Lentisphaerota</taxon>
        <taxon>Lentisphaeria</taxon>
        <taxon>Lentisphaerales</taxon>
        <taxon>Lentisphaeraceae</taxon>
        <taxon>Lentisphaera</taxon>
    </lineage>
</organism>
<dbReference type="STRING" id="313628.LNTAR_01030"/>
<evidence type="ECO:0000313" key="8">
    <source>
        <dbReference type="Proteomes" id="UP000004947"/>
    </source>
</evidence>
<comment type="caution">
    <text evidence="7">The sequence shown here is derived from an EMBL/GenBank/DDBJ whole genome shotgun (WGS) entry which is preliminary data.</text>
</comment>
<dbReference type="InterPro" id="IPR000917">
    <property type="entry name" value="Sulfatase_N"/>
</dbReference>
<evidence type="ECO:0000256" key="3">
    <source>
        <dbReference type="ARBA" id="ARBA00022801"/>
    </source>
</evidence>
<dbReference type="InterPro" id="IPR024607">
    <property type="entry name" value="Sulfatase_CS"/>
</dbReference>
<gene>
    <name evidence="7" type="ORF">LNTAR_01030</name>
</gene>
<dbReference type="EMBL" id="ABCK01000007">
    <property type="protein sequence ID" value="EDM27941.1"/>
    <property type="molecule type" value="Genomic_DNA"/>
</dbReference>
<keyword evidence="5" id="KW-0732">Signal</keyword>
<keyword evidence="2" id="KW-0479">Metal-binding</keyword>
<comment type="similarity">
    <text evidence="1">Belongs to the sulfatase family.</text>
</comment>
<dbReference type="Pfam" id="PF00884">
    <property type="entry name" value="Sulfatase"/>
    <property type="match status" value="1"/>
</dbReference>
<evidence type="ECO:0000256" key="4">
    <source>
        <dbReference type="ARBA" id="ARBA00022837"/>
    </source>
</evidence>